<protein>
    <submittedName>
        <fullName evidence="2">EcoRII-like protein</fullName>
    </submittedName>
</protein>
<dbReference type="SUPFAM" id="SSF52980">
    <property type="entry name" value="Restriction endonuclease-like"/>
    <property type="match status" value="1"/>
</dbReference>
<dbReference type="AlphaFoldDB" id="A0A364JVH9"/>
<organism evidence="2 3">
    <name type="scientific">Falsochrobactrum ovis</name>
    <dbReference type="NCBI Taxonomy" id="1293442"/>
    <lineage>
        <taxon>Bacteria</taxon>
        <taxon>Pseudomonadati</taxon>
        <taxon>Pseudomonadota</taxon>
        <taxon>Alphaproteobacteria</taxon>
        <taxon>Hyphomicrobiales</taxon>
        <taxon>Brucellaceae</taxon>
        <taxon>Falsochrobactrum</taxon>
    </lineage>
</organism>
<evidence type="ECO:0000313" key="2">
    <source>
        <dbReference type="EMBL" id="RAK29120.1"/>
    </source>
</evidence>
<dbReference type="InterPro" id="IPR015109">
    <property type="entry name" value="Restrct_endonuc_II_EcoRII_C"/>
</dbReference>
<keyword evidence="3" id="KW-1185">Reference proteome</keyword>
<dbReference type="Pfam" id="PF09019">
    <property type="entry name" value="EcoRII-C"/>
    <property type="match status" value="1"/>
</dbReference>
<proteinExistence type="predicted"/>
<evidence type="ECO:0000313" key="3">
    <source>
        <dbReference type="Proteomes" id="UP000249453"/>
    </source>
</evidence>
<reference evidence="2 3" key="1">
    <citation type="submission" date="2018-06" db="EMBL/GenBank/DDBJ databases">
        <title>Genomic Encyclopedia of Type Strains, Phase IV (KMG-IV): sequencing the most valuable type-strain genomes for metagenomic binning, comparative biology and taxonomic classification.</title>
        <authorList>
            <person name="Goeker M."/>
        </authorList>
    </citation>
    <scope>NUCLEOTIDE SEQUENCE [LARGE SCALE GENOMIC DNA]</scope>
    <source>
        <strain evidence="2 3">DSM 26720</strain>
    </source>
</reference>
<dbReference type="GO" id="GO:0009307">
    <property type="term" value="P:DNA restriction-modification system"/>
    <property type="evidence" value="ECO:0007669"/>
    <property type="project" value="InterPro"/>
</dbReference>
<dbReference type="InterPro" id="IPR038365">
    <property type="entry name" value="EcoRII_C_sf"/>
</dbReference>
<sequence length="407" mass="46539">MTIRRGHLSDYFEGVGVKTLTAVDAEPKSSNQHEIGTTKTMRDQFLGEEKTVFPTYYIWLGNEQDAFSVEGSSTHYDTRENQHHRSAEWRLYYKSNPVTEAMQEGDTLFLAKETNGSLFFIVTPSGTTSEKQLLWLFGFSDVGGRFVSKEIHDTDPELDFAARFILDELGIEFEDPEANSLDTIIDRFELTFPKTREFSDLARQTLPSISALDDPDFALMAWLDHEEAMFRRLEKRIVAERLKQGFYDGGDVDIDGFLSFSLSVQNRRKARMGFSLENHLEAVFNAFSLKYDRGAITENGNKPDFLFPGAVTYAEAERDDPRLLMLGAKSTCKDRWRQVLPEANKVSRKHLITLEPGISTRQTDQMQGANLQLIVPEALQITYTEAQKSYLWSLQQFVSEAIRRQTE</sequence>
<feature type="domain" description="Restriction endonuclease type II EcoRII C-terminal" evidence="1">
    <location>
        <begin position="230"/>
        <end position="398"/>
    </location>
</feature>
<dbReference type="GO" id="GO:0003677">
    <property type="term" value="F:DNA binding"/>
    <property type="evidence" value="ECO:0007669"/>
    <property type="project" value="InterPro"/>
</dbReference>
<accession>A0A364JVH9</accession>
<dbReference type="Gene3D" id="3.40.91.80">
    <property type="match status" value="1"/>
</dbReference>
<dbReference type="RefSeq" id="WP_111575276.1">
    <property type="nucleotide sequence ID" value="NZ_JBHEEY010000004.1"/>
</dbReference>
<name>A0A364JVH9_9HYPH</name>
<dbReference type="Proteomes" id="UP000249453">
    <property type="component" value="Unassembled WGS sequence"/>
</dbReference>
<dbReference type="GO" id="GO:0009036">
    <property type="term" value="F:type II site-specific deoxyribonuclease activity"/>
    <property type="evidence" value="ECO:0007669"/>
    <property type="project" value="InterPro"/>
</dbReference>
<gene>
    <name evidence="2" type="ORF">C7374_105171</name>
</gene>
<evidence type="ECO:0000259" key="1">
    <source>
        <dbReference type="Pfam" id="PF09019"/>
    </source>
</evidence>
<dbReference type="InterPro" id="IPR011335">
    <property type="entry name" value="Restrct_endonuc-II-like"/>
</dbReference>
<dbReference type="EMBL" id="QLMK01000005">
    <property type="protein sequence ID" value="RAK29120.1"/>
    <property type="molecule type" value="Genomic_DNA"/>
</dbReference>
<comment type="caution">
    <text evidence="2">The sequence shown here is derived from an EMBL/GenBank/DDBJ whole genome shotgun (WGS) entry which is preliminary data.</text>
</comment>
<dbReference type="OrthoDB" id="9797574at2"/>